<dbReference type="Gene3D" id="1.25.40.20">
    <property type="entry name" value="Ankyrin repeat-containing domain"/>
    <property type="match status" value="1"/>
</dbReference>
<proteinExistence type="predicted"/>
<feature type="region of interest" description="Disordered" evidence="2">
    <location>
        <begin position="88"/>
        <end position="123"/>
    </location>
</feature>
<evidence type="ECO:0000313" key="3">
    <source>
        <dbReference type="EMBL" id="EGD83354.1"/>
    </source>
</evidence>
<dbReference type="Proteomes" id="UP000007799">
    <property type="component" value="Unassembled WGS sequence"/>
</dbReference>
<organism evidence="4">
    <name type="scientific">Salpingoeca rosetta (strain ATCC 50818 / BSB-021)</name>
    <dbReference type="NCBI Taxonomy" id="946362"/>
    <lineage>
        <taxon>Eukaryota</taxon>
        <taxon>Choanoflagellata</taxon>
        <taxon>Craspedida</taxon>
        <taxon>Salpingoecidae</taxon>
        <taxon>Salpingoeca</taxon>
    </lineage>
</organism>
<dbReference type="EMBL" id="GL832963">
    <property type="protein sequence ID" value="EGD83354.1"/>
    <property type="molecule type" value="Genomic_DNA"/>
</dbReference>
<dbReference type="GeneID" id="16075438"/>
<dbReference type="PROSITE" id="PS50088">
    <property type="entry name" value="ANK_REPEAT"/>
    <property type="match status" value="1"/>
</dbReference>
<dbReference type="KEGG" id="sre:PTSG_03962"/>
<feature type="compositionally biased region" description="Basic and acidic residues" evidence="2">
    <location>
        <begin position="10"/>
        <end position="19"/>
    </location>
</feature>
<evidence type="ECO:0000256" key="1">
    <source>
        <dbReference type="PROSITE-ProRule" id="PRU00023"/>
    </source>
</evidence>
<dbReference type="RefSeq" id="XP_004994858.1">
    <property type="nucleotide sequence ID" value="XM_004994801.1"/>
</dbReference>
<keyword evidence="4" id="KW-1185">Reference proteome</keyword>
<name>F2U7D7_SALR5</name>
<gene>
    <name evidence="3" type="ORF">PTSG_03962</name>
</gene>
<dbReference type="SUPFAM" id="SSF48403">
    <property type="entry name" value="Ankyrin repeat"/>
    <property type="match status" value="1"/>
</dbReference>
<accession>F2U7D7</accession>
<dbReference type="InterPro" id="IPR002110">
    <property type="entry name" value="Ankyrin_rpt"/>
</dbReference>
<keyword evidence="1" id="KW-0040">ANK repeat</keyword>
<dbReference type="Pfam" id="PF13637">
    <property type="entry name" value="Ank_4"/>
    <property type="match status" value="1"/>
</dbReference>
<dbReference type="InParanoid" id="F2U7D7"/>
<evidence type="ECO:0000313" key="4">
    <source>
        <dbReference type="Proteomes" id="UP000007799"/>
    </source>
</evidence>
<sequence>MPAKKKKPASAKEKKDAKPSRPTRCGPDFEWQAQPKLVTAAEKNDLDRVERLLVRGEDPNEALHFAIGRGRLQVAEMLLKAGASVHTEIKDGDYWLPPPAPPKEEKSKSSKKGKKGKKGKKKK</sequence>
<dbReference type="AlphaFoldDB" id="F2U7D7"/>
<feature type="region of interest" description="Disordered" evidence="2">
    <location>
        <begin position="1"/>
        <end position="29"/>
    </location>
</feature>
<dbReference type="PROSITE" id="PS50297">
    <property type="entry name" value="ANK_REP_REGION"/>
    <property type="match status" value="1"/>
</dbReference>
<dbReference type="InterPro" id="IPR036770">
    <property type="entry name" value="Ankyrin_rpt-contain_sf"/>
</dbReference>
<dbReference type="OrthoDB" id="194358at2759"/>
<feature type="compositionally biased region" description="Basic residues" evidence="2">
    <location>
        <begin position="109"/>
        <end position="123"/>
    </location>
</feature>
<protein>
    <submittedName>
        <fullName evidence="3">Uncharacterized protein</fullName>
    </submittedName>
</protein>
<reference evidence="3" key="1">
    <citation type="submission" date="2009-08" db="EMBL/GenBank/DDBJ databases">
        <title>Annotation of Salpingoeca rosetta.</title>
        <authorList>
            <consortium name="The Broad Institute Genome Sequencing Platform"/>
            <person name="Russ C."/>
            <person name="Cuomo C."/>
            <person name="Burger G."/>
            <person name="Gray M.W."/>
            <person name="Holland P.W.H."/>
            <person name="King N."/>
            <person name="Lang F.B.F."/>
            <person name="Roger A.J."/>
            <person name="Ruiz-Trillo I."/>
            <person name="Young S.K."/>
            <person name="Zeng Q."/>
            <person name="Gargeya S."/>
            <person name="Alvarado L."/>
            <person name="Berlin A."/>
            <person name="Chapman S.B."/>
            <person name="Chen Z."/>
            <person name="Freedman E."/>
            <person name="Gellesch M."/>
            <person name="Goldberg J."/>
            <person name="Griggs A."/>
            <person name="Gujja S."/>
            <person name="Heilman E."/>
            <person name="Heiman D."/>
            <person name="Howarth C."/>
            <person name="Mehta T."/>
            <person name="Neiman D."/>
            <person name="Pearson M."/>
            <person name="Roberts A."/>
            <person name="Saif S."/>
            <person name="Shea T."/>
            <person name="Shenoy N."/>
            <person name="Sisk P."/>
            <person name="Stolte C."/>
            <person name="Sykes S."/>
            <person name="White J."/>
            <person name="Yandava C."/>
            <person name="Haas B."/>
            <person name="Nusbaum C."/>
            <person name="Birren B."/>
        </authorList>
    </citation>
    <scope>NUCLEOTIDE SEQUENCE [LARGE SCALE GENOMIC DNA]</scope>
    <source>
        <strain evidence="3">ATCC 50818</strain>
    </source>
</reference>
<feature type="repeat" description="ANK" evidence="1">
    <location>
        <begin position="58"/>
        <end position="90"/>
    </location>
</feature>
<evidence type="ECO:0000256" key="2">
    <source>
        <dbReference type="SAM" id="MobiDB-lite"/>
    </source>
</evidence>